<protein>
    <recommendedName>
        <fullName evidence="5">Lipoprotein</fullName>
    </recommendedName>
</protein>
<dbReference type="Proteomes" id="UP000464013">
    <property type="component" value="Chromosome"/>
</dbReference>
<dbReference type="OrthoDB" id="6169270at2"/>
<keyword evidence="4" id="KW-1185">Reference proteome</keyword>
<evidence type="ECO:0000256" key="2">
    <source>
        <dbReference type="SAM" id="SignalP"/>
    </source>
</evidence>
<feature type="chain" id="PRO_5026240868" description="Lipoprotein" evidence="2">
    <location>
        <begin position="30"/>
        <end position="132"/>
    </location>
</feature>
<dbReference type="KEGG" id="htx:EKK97_02290"/>
<dbReference type="Pfam" id="PF09619">
    <property type="entry name" value="YscW"/>
    <property type="match status" value="1"/>
</dbReference>
<evidence type="ECO:0000256" key="1">
    <source>
        <dbReference type="SAM" id="MobiDB-lite"/>
    </source>
</evidence>
<dbReference type="EMBL" id="CP035042">
    <property type="protein sequence ID" value="QHC48665.1"/>
    <property type="molecule type" value="Genomic_DNA"/>
</dbReference>
<evidence type="ECO:0008006" key="5">
    <source>
        <dbReference type="Google" id="ProtNLM"/>
    </source>
</evidence>
<sequence>MAFRLSAIDRMRFTIGMLALLALAGCASAPDFTELTAQVEPPAGLEPTADAELQVQLRDAEGTLAATHITPRGSGPWPVVLRFDRRTLEAARSPQLAAELRQGGSLTHVTAEPVAVPGSGASPVSLPLAPRP</sequence>
<evidence type="ECO:0000313" key="4">
    <source>
        <dbReference type="Proteomes" id="UP000464013"/>
    </source>
</evidence>
<dbReference type="PROSITE" id="PS51257">
    <property type="entry name" value="PROKAR_LIPOPROTEIN"/>
    <property type="match status" value="1"/>
</dbReference>
<dbReference type="InterPro" id="IPR039366">
    <property type="entry name" value="Pilotin"/>
</dbReference>
<reference evidence="3 4" key="1">
    <citation type="submission" date="2019-01" db="EMBL/GenBank/DDBJ databases">
        <title>Complete genome of a denitifying bacterium Halomons sp. BC-M4-5.</title>
        <authorList>
            <person name="Wang L."/>
            <person name="Shao Z."/>
        </authorList>
    </citation>
    <scope>NUCLEOTIDE SEQUENCE [LARGE SCALE GENOMIC DNA]</scope>
    <source>
        <strain evidence="3 4">BC-M4-5</strain>
    </source>
</reference>
<organism evidence="3 4">
    <name type="scientific">Billgrantia tianxiuensis</name>
    <dbReference type="NCBI Taxonomy" id="2497861"/>
    <lineage>
        <taxon>Bacteria</taxon>
        <taxon>Pseudomonadati</taxon>
        <taxon>Pseudomonadota</taxon>
        <taxon>Gammaproteobacteria</taxon>
        <taxon>Oceanospirillales</taxon>
        <taxon>Halomonadaceae</taxon>
        <taxon>Billgrantia</taxon>
    </lineage>
</organism>
<evidence type="ECO:0000313" key="3">
    <source>
        <dbReference type="EMBL" id="QHC48665.1"/>
    </source>
</evidence>
<keyword evidence="2" id="KW-0732">Signal</keyword>
<gene>
    <name evidence="3" type="ORF">EKK97_02290</name>
</gene>
<accession>A0A6I6SMQ3</accession>
<feature type="region of interest" description="Disordered" evidence="1">
    <location>
        <begin position="111"/>
        <end position="132"/>
    </location>
</feature>
<feature type="signal peptide" evidence="2">
    <location>
        <begin position="1"/>
        <end position="29"/>
    </location>
</feature>
<name>A0A6I6SMQ3_9GAMM</name>
<proteinExistence type="predicted"/>
<dbReference type="RefSeq" id="WP_159548585.1">
    <property type="nucleotide sequence ID" value="NZ_CP035042.1"/>
</dbReference>
<dbReference type="AlphaFoldDB" id="A0A6I6SMQ3"/>